<feature type="region of interest" description="Disordered" evidence="1">
    <location>
        <begin position="459"/>
        <end position="525"/>
    </location>
</feature>
<evidence type="ECO:0000313" key="2">
    <source>
        <dbReference type="EMBL" id="CAE6473506.1"/>
    </source>
</evidence>
<proteinExistence type="predicted"/>
<organism evidence="2 3">
    <name type="scientific">Rhizoctonia solani</name>
    <dbReference type="NCBI Taxonomy" id="456999"/>
    <lineage>
        <taxon>Eukaryota</taxon>
        <taxon>Fungi</taxon>
        <taxon>Dikarya</taxon>
        <taxon>Basidiomycota</taxon>
        <taxon>Agaricomycotina</taxon>
        <taxon>Agaricomycetes</taxon>
        <taxon>Cantharellales</taxon>
        <taxon>Ceratobasidiaceae</taxon>
        <taxon>Rhizoctonia</taxon>
    </lineage>
</organism>
<feature type="region of interest" description="Disordered" evidence="1">
    <location>
        <begin position="1"/>
        <end position="132"/>
    </location>
</feature>
<feature type="compositionally biased region" description="Polar residues" evidence="1">
    <location>
        <begin position="459"/>
        <end position="468"/>
    </location>
</feature>
<dbReference type="Proteomes" id="UP000663841">
    <property type="component" value="Unassembled WGS sequence"/>
</dbReference>
<name>A0A8H3GXN9_9AGAM</name>
<gene>
    <name evidence="2" type="ORF">RDB_LOCUS184122</name>
</gene>
<protein>
    <submittedName>
        <fullName evidence="2">Uncharacterized protein</fullName>
    </submittedName>
</protein>
<dbReference type="AlphaFoldDB" id="A0A8H3GXN9"/>
<accession>A0A8H3GXN9</accession>
<sequence>MWLNRCGMYQHEKRGTRHKRSVKEWLQAKADDAQSYTNEQEEDEASSLDEGPEDIEEQPELEESAEMEETETESIVEEPETPALYYPTTSWDEPVNQGVRVPFDDSQVVEHEPESREPPTAPKGRTEVPKWDGSYQGLHDIHKFALRVRCNQDKWVLYMYLVQFAGYASAEVSPMQTHYEGSARKVQVFTQSKYFKRAGKRELCYKCQLCNNSGVYVHGWMTEWSLVMHQSSSLKHLGMFKTFERYMKVVEEVKYWARRTYIEQMYKEKRQYGIGMAQPEAPIQQQQAKLESLSNVQGRATGHGYEHAQASSQDDKSQLLGRLVELALKNPIPHISSDLIATCSINWTLRLNALKGLKWATETLRVGEATMETIKPGTRLDSCGVNLLIGSLCEAGLETRQVGPVPRRPRPTSLSVILNPSSPPHQPLHRGGTSTLEEEGYERGDINLVFGMEALTSRSQTTTPSLVDNGSPHHKQDHASVSNRSYPYVPFPTSGHKQRFEESCETSSSRLSPGSVSNPELTPKTRVDHKDYVGCVWCGRPNTPTRGDGTCSKNFPMRHHDELILDL</sequence>
<feature type="compositionally biased region" description="Acidic residues" evidence="1">
    <location>
        <begin position="39"/>
        <end position="80"/>
    </location>
</feature>
<reference evidence="2" key="1">
    <citation type="submission" date="2021-01" db="EMBL/GenBank/DDBJ databases">
        <authorList>
            <person name="Kaushik A."/>
        </authorList>
    </citation>
    <scope>NUCLEOTIDE SEQUENCE</scope>
    <source>
        <strain evidence="2">AG3-T5</strain>
    </source>
</reference>
<comment type="caution">
    <text evidence="2">The sequence shown here is derived from an EMBL/GenBank/DDBJ whole genome shotgun (WGS) entry which is preliminary data.</text>
</comment>
<evidence type="ECO:0000313" key="3">
    <source>
        <dbReference type="Proteomes" id="UP000663841"/>
    </source>
</evidence>
<feature type="region of interest" description="Disordered" evidence="1">
    <location>
        <begin position="416"/>
        <end position="437"/>
    </location>
</feature>
<evidence type="ECO:0000256" key="1">
    <source>
        <dbReference type="SAM" id="MobiDB-lite"/>
    </source>
</evidence>
<feature type="compositionally biased region" description="Basic and acidic residues" evidence="1">
    <location>
        <begin position="108"/>
        <end position="117"/>
    </location>
</feature>
<feature type="compositionally biased region" description="Polar residues" evidence="1">
    <location>
        <begin position="505"/>
        <end position="520"/>
    </location>
</feature>
<dbReference type="EMBL" id="CAJMWW010000547">
    <property type="protein sequence ID" value="CAE6473506.1"/>
    <property type="molecule type" value="Genomic_DNA"/>
</dbReference>